<comment type="caution">
    <text evidence="3">The sequence shown here is derived from an EMBL/GenBank/DDBJ whole genome shotgun (WGS) entry which is preliminary data.</text>
</comment>
<evidence type="ECO:0000313" key="4">
    <source>
        <dbReference type="Proteomes" id="UP001595912"/>
    </source>
</evidence>
<dbReference type="Gene3D" id="3.40.50.2300">
    <property type="match status" value="1"/>
</dbReference>
<evidence type="ECO:0000256" key="1">
    <source>
        <dbReference type="PROSITE-ProRule" id="PRU00169"/>
    </source>
</evidence>
<proteinExistence type="predicted"/>
<dbReference type="PROSITE" id="PS50110">
    <property type="entry name" value="RESPONSE_REGULATORY"/>
    <property type="match status" value="1"/>
</dbReference>
<name>A0ABV9VNI8_9ACTN</name>
<dbReference type="Pfam" id="PF00072">
    <property type="entry name" value="Response_reg"/>
    <property type="match status" value="1"/>
</dbReference>
<evidence type="ECO:0000259" key="2">
    <source>
        <dbReference type="PROSITE" id="PS50110"/>
    </source>
</evidence>
<dbReference type="InterPro" id="IPR052893">
    <property type="entry name" value="TCS_response_regulator"/>
</dbReference>
<keyword evidence="1" id="KW-0597">Phosphoprotein</keyword>
<organism evidence="3 4">
    <name type="scientific">Dactylosporangium cerinum</name>
    <dbReference type="NCBI Taxonomy" id="1434730"/>
    <lineage>
        <taxon>Bacteria</taxon>
        <taxon>Bacillati</taxon>
        <taxon>Actinomycetota</taxon>
        <taxon>Actinomycetes</taxon>
        <taxon>Micromonosporales</taxon>
        <taxon>Micromonosporaceae</taxon>
        <taxon>Dactylosporangium</taxon>
    </lineage>
</organism>
<dbReference type="SUPFAM" id="SSF52172">
    <property type="entry name" value="CheY-like"/>
    <property type="match status" value="1"/>
</dbReference>
<evidence type="ECO:0000313" key="3">
    <source>
        <dbReference type="EMBL" id="MFC4997649.1"/>
    </source>
</evidence>
<gene>
    <name evidence="3" type="ORF">ACFPIJ_07410</name>
</gene>
<dbReference type="EMBL" id="JBHSIU010000010">
    <property type="protein sequence ID" value="MFC4997649.1"/>
    <property type="molecule type" value="Genomic_DNA"/>
</dbReference>
<dbReference type="InterPro" id="IPR001789">
    <property type="entry name" value="Sig_transdc_resp-reg_receiver"/>
</dbReference>
<dbReference type="Proteomes" id="UP001595912">
    <property type="component" value="Unassembled WGS sequence"/>
</dbReference>
<sequence length="152" mass="16714">MSTVDDALPGVPIEILLVEDDPGDVLITREAFAEHKVSNRLTVCTDGAEALRFLRREGRHAGAARPDIVLLDLNLPGVDGRAVLEAIHADPALNDIPVVVLTSSVAEEDFLRSHELQVDTYISKPVDFASLMHVVRRIETFYVSVRRHVATP</sequence>
<keyword evidence="4" id="KW-1185">Reference proteome</keyword>
<dbReference type="PANTHER" id="PTHR44520">
    <property type="entry name" value="RESPONSE REGULATOR RCP1-RELATED"/>
    <property type="match status" value="1"/>
</dbReference>
<feature type="modified residue" description="4-aspartylphosphate" evidence="1">
    <location>
        <position position="72"/>
    </location>
</feature>
<dbReference type="CDD" id="cd17557">
    <property type="entry name" value="REC_Rcp-like"/>
    <property type="match status" value="1"/>
</dbReference>
<accession>A0ABV9VNI8</accession>
<dbReference type="InterPro" id="IPR011006">
    <property type="entry name" value="CheY-like_superfamily"/>
</dbReference>
<dbReference type="PANTHER" id="PTHR44520:SF2">
    <property type="entry name" value="RESPONSE REGULATOR RCP1"/>
    <property type="match status" value="1"/>
</dbReference>
<dbReference type="SMART" id="SM00448">
    <property type="entry name" value="REC"/>
    <property type="match status" value="1"/>
</dbReference>
<dbReference type="RefSeq" id="WP_380113879.1">
    <property type="nucleotide sequence ID" value="NZ_JBHSIU010000010.1"/>
</dbReference>
<protein>
    <submittedName>
        <fullName evidence="3">Response regulator</fullName>
    </submittedName>
</protein>
<feature type="domain" description="Response regulatory" evidence="2">
    <location>
        <begin position="14"/>
        <end position="139"/>
    </location>
</feature>
<reference evidence="4" key="1">
    <citation type="journal article" date="2019" name="Int. J. Syst. Evol. Microbiol.">
        <title>The Global Catalogue of Microorganisms (GCM) 10K type strain sequencing project: providing services to taxonomists for standard genome sequencing and annotation.</title>
        <authorList>
            <consortium name="The Broad Institute Genomics Platform"/>
            <consortium name="The Broad Institute Genome Sequencing Center for Infectious Disease"/>
            <person name="Wu L."/>
            <person name="Ma J."/>
        </authorList>
    </citation>
    <scope>NUCLEOTIDE SEQUENCE [LARGE SCALE GENOMIC DNA]</scope>
    <source>
        <strain evidence="4">CGMCC 4.7152</strain>
    </source>
</reference>